<dbReference type="Proteomes" id="UP000078252">
    <property type="component" value="Unassembled WGS sequence"/>
</dbReference>
<proteinExistence type="predicted"/>
<feature type="domain" description="Alcohol dehydrogenase-like N-terminal" evidence="3">
    <location>
        <begin position="42"/>
        <end position="99"/>
    </location>
</feature>
<evidence type="ECO:0000256" key="1">
    <source>
        <dbReference type="ARBA" id="ARBA00001947"/>
    </source>
</evidence>
<gene>
    <name evidence="4" type="ORF">NS184_17000</name>
</gene>
<evidence type="ECO:0000259" key="3">
    <source>
        <dbReference type="Pfam" id="PF08240"/>
    </source>
</evidence>
<dbReference type="PANTHER" id="PTHR43401">
    <property type="entry name" value="L-THREONINE 3-DEHYDROGENASE"/>
    <property type="match status" value="1"/>
</dbReference>
<comment type="cofactor">
    <cofactor evidence="1">
        <name>Zn(2+)</name>
        <dbReference type="ChEBI" id="CHEBI:29105"/>
    </cofactor>
</comment>
<evidence type="ECO:0000256" key="2">
    <source>
        <dbReference type="ARBA" id="ARBA00023002"/>
    </source>
</evidence>
<dbReference type="Gene3D" id="3.90.180.10">
    <property type="entry name" value="Medium-chain alcohol dehydrogenases, catalytic domain"/>
    <property type="match status" value="1"/>
</dbReference>
<protein>
    <submittedName>
        <fullName evidence="4">Iditol 2-dehydrogenase</fullName>
    </submittedName>
</protein>
<keyword evidence="2" id="KW-0560">Oxidoreductase</keyword>
<name>A0A175REL2_9MICO</name>
<dbReference type="Pfam" id="PF08240">
    <property type="entry name" value="ADH_N"/>
    <property type="match status" value="1"/>
</dbReference>
<reference evidence="4 5" key="1">
    <citation type="journal article" date="2016" name="Front. Microbiol.">
        <title>Genomic Resource of Rice Seed Associated Bacteria.</title>
        <authorList>
            <person name="Midha S."/>
            <person name="Bansal K."/>
            <person name="Sharma S."/>
            <person name="Kumar N."/>
            <person name="Patil P.P."/>
            <person name="Chaudhry V."/>
            <person name="Patil P.B."/>
        </authorList>
    </citation>
    <scope>NUCLEOTIDE SEQUENCE [LARGE SCALE GENOMIC DNA]</scope>
    <source>
        <strain evidence="4 5">NS184</strain>
    </source>
</reference>
<dbReference type="InterPro" id="IPR013154">
    <property type="entry name" value="ADH-like_N"/>
</dbReference>
<dbReference type="PANTHER" id="PTHR43401:SF2">
    <property type="entry name" value="L-THREONINE 3-DEHYDROGENASE"/>
    <property type="match status" value="1"/>
</dbReference>
<comment type="caution">
    <text evidence="4">The sequence shown here is derived from an EMBL/GenBank/DDBJ whole genome shotgun (WGS) entry which is preliminary data.</text>
</comment>
<evidence type="ECO:0000313" key="5">
    <source>
        <dbReference type="Proteomes" id="UP000078252"/>
    </source>
</evidence>
<dbReference type="AlphaFoldDB" id="A0A175REL2"/>
<dbReference type="InterPro" id="IPR050129">
    <property type="entry name" value="Zn_alcohol_dh"/>
</dbReference>
<dbReference type="EMBL" id="LDQC01000167">
    <property type="protein sequence ID" value="KTR02045.1"/>
    <property type="molecule type" value="Genomic_DNA"/>
</dbReference>
<organism evidence="4 5">
    <name type="scientific">Curtobacterium luteum</name>
    <dbReference type="NCBI Taxonomy" id="33881"/>
    <lineage>
        <taxon>Bacteria</taxon>
        <taxon>Bacillati</taxon>
        <taxon>Actinomycetota</taxon>
        <taxon>Actinomycetes</taxon>
        <taxon>Micrococcales</taxon>
        <taxon>Microbacteriaceae</taxon>
        <taxon>Curtobacterium</taxon>
    </lineage>
</organism>
<dbReference type="RefSeq" id="WP_242863102.1">
    <property type="nucleotide sequence ID" value="NZ_LDQC01000167.1"/>
</dbReference>
<dbReference type="SUPFAM" id="SSF50129">
    <property type="entry name" value="GroES-like"/>
    <property type="match status" value="1"/>
</dbReference>
<accession>A0A175REL2</accession>
<feature type="non-terminal residue" evidence="4">
    <location>
        <position position="121"/>
    </location>
</feature>
<sequence>MSTTTETPTSSGSATIPATMRAVVVHGPGDYRLEERPVPTPGPGELLLRTDAVGICASDLKCYHGAAKFWGDENRPAWAETDRIPGHEFVGTIVAGDEDALTKRKRWRGARSAYEPNTPRR</sequence>
<dbReference type="GO" id="GO:0016491">
    <property type="term" value="F:oxidoreductase activity"/>
    <property type="evidence" value="ECO:0007669"/>
    <property type="project" value="UniProtKB-KW"/>
</dbReference>
<evidence type="ECO:0000313" key="4">
    <source>
        <dbReference type="EMBL" id="KTR02045.1"/>
    </source>
</evidence>
<dbReference type="STRING" id="33881.NS184_17000"/>
<dbReference type="InterPro" id="IPR011032">
    <property type="entry name" value="GroES-like_sf"/>
</dbReference>